<gene>
    <name evidence="2" type="ORF">RFULGI_LOCUS11791</name>
</gene>
<dbReference type="Pfam" id="PF00651">
    <property type="entry name" value="BTB"/>
    <property type="match status" value="1"/>
</dbReference>
<name>A0A9N9NE61_9GLOM</name>
<evidence type="ECO:0000259" key="1">
    <source>
        <dbReference type="PROSITE" id="PS50097"/>
    </source>
</evidence>
<dbReference type="Proteomes" id="UP000789396">
    <property type="component" value="Unassembled WGS sequence"/>
</dbReference>
<dbReference type="SUPFAM" id="SSF54695">
    <property type="entry name" value="POZ domain"/>
    <property type="match status" value="1"/>
</dbReference>
<dbReference type="InterPro" id="IPR011333">
    <property type="entry name" value="SKP1/BTB/POZ_sf"/>
</dbReference>
<dbReference type="InterPro" id="IPR000210">
    <property type="entry name" value="BTB/POZ_dom"/>
</dbReference>
<comment type="caution">
    <text evidence="2">The sequence shown here is derived from an EMBL/GenBank/DDBJ whole genome shotgun (WGS) entry which is preliminary data.</text>
</comment>
<dbReference type="PROSITE" id="PS50097">
    <property type="entry name" value="BTB"/>
    <property type="match status" value="1"/>
</dbReference>
<dbReference type="OrthoDB" id="298084at2759"/>
<dbReference type="AlphaFoldDB" id="A0A9N9NE61"/>
<evidence type="ECO:0000313" key="3">
    <source>
        <dbReference type="Proteomes" id="UP000789396"/>
    </source>
</evidence>
<accession>A0A9N9NE61</accession>
<dbReference type="Gene3D" id="3.30.710.10">
    <property type="entry name" value="Potassium Channel Kv1.1, Chain A"/>
    <property type="match status" value="1"/>
</dbReference>
<sequence length="133" mass="15502">MAEDYKQLYESRDDYDVIIYAGEKPNSEEIHAHSLVLRTRSAYFRGAISSSWAIKDKDYDQEGETILELLFASDEFGLTKLIDHVQQYFVENHKDFLQQDPAKMLHVVARHEALDEIRKHSLETIGTKPEIIF</sequence>
<feature type="non-terminal residue" evidence="2">
    <location>
        <position position="133"/>
    </location>
</feature>
<dbReference type="EMBL" id="CAJVPZ010026610">
    <property type="protein sequence ID" value="CAG8726082.1"/>
    <property type="molecule type" value="Genomic_DNA"/>
</dbReference>
<feature type="domain" description="BTB" evidence="1">
    <location>
        <begin position="15"/>
        <end position="70"/>
    </location>
</feature>
<protein>
    <submittedName>
        <fullName evidence="2">7500_t:CDS:1</fullName>
    </submittedName>
</protein>
<reference evidence="2" key="1">
    <citation type="submission" date="2021-06" db="EMBL/GenBank/DDBJ databases">
        <authorList>
            <person name="Kallberg Y."/>
            <person name="Tangrot J."/>
            <person name="Rosling A."/>
        </authorList>
    </citation>
    <scope>NUCLEOTIDE SEQUENCE</scope>
    <source>
        <strain evidence="2">IN212</strain>
    </source>
</reference>
<proteinExistence type="predicted"/>
<organism evidence="2 3">
    <name type="scientific">Racocetra fulgida</name>
    <dbReference type="NCBI Taxonomy" id="60492"/>
    <lineage>
        <taxon>Eukaryota</taxon>
        <taxon>Fungi</taxon>
        <taxon>Fungi incertae sedis</taxon>
        <taxon>Mucoromycota</taxon>
        <taxon>Glomeromycotina</taxon>
        <taxon>Glomeromycetes</taxon>
        <taxon>Diversisporales</taxon>
        <taxon>Gigasporaceae</taxon>
        <taxon>Racocetra</taxon>
    </lineage>
</organism>
<keyword evidence="3" id="KW-1185">Reference proteome</keyword>
<evidence type="ECO:0000313" key="2">
    <source>
        <dbReference type="EMBL" id="CAG8726082.1"/>
    </source>
</evidence>